<dbReference type="InterPro" id="IPR000895">
    <property type="entry name" value="Transthyretin/HIU_hydrolase"/>
</dbReference>
<feature type="binding site" evidence="7">
    <location>
        <position position="42"/>
    </location>
    <ligand>
        <name>substrate</name>
    </ligand>
</feature>
<dbReference type="PRINTS" id="PR00189">
    <property type="entry name" value="TRNSTHYRETIN"/>
</dbReference>
<proteinExistence type="inferred from homology"/>
<dbReference type="PROSITE" id="PS00768">
    <property type="entry name" value="TRANSTHYRETIN_1"/>
    <property type="match status" value="1"/>
</dbReference>
<sequence length="108" mass="11429">MSHVTTHILDAATGTPAVGVPVALLHGTGAPLAIAATDAEGRISDLGPDSLEAGAYRLIFDTKAYYGMTGTTTFYPQVTIDFEVVDGVEHYHVPLLLSPFAYSTYRGN</sequence>
<name>A0A934SJ69_9MICO</name>
<dbReference type="InterPro" id="IPR036817">
    <property type="entry name" value="Transthyretin/HIU_hydrolase_sf"/>
</dbReference>
<feature type="domain" description="Transthyretin/hydroxyisourate hydrolase" evidence="9">
    <location>
        <begin position="1"/>
        <end position="108"/>
    </location>
</feature>
<evidence type="ECO:0000259" key="9">
    <source>
        <dbReference type="SMART" id="SM00095"/>
    </source>
</evidence>
<dbReference type="CDD" id="cd05822">
    <property type="entry name" value="TLP_HIUase"/>
    <property type="match status" value="1"/>
</dbReference>
<dbReference type="AlphaFoldDB" id="A0A934SJ69"/>
<evidence type="ECO:0000256" key="8">
    <source>
        <dbReference type="RuleBase" id="RU361270"/>
    </source>
</evidence>
<accession>A0A934SJ69</accession>
<reference evidence="10" key="1">
    <citation type="submission" date="2021-01" db="EMBL/GenBank/DDBJ databases">
        <title>Lacisediminihabitans sp. nov. strain G11-30, isolated from Antarctic Soil.</title>
        <authorList>
            <person name="Li J."/>
        </authorList>
    </citation>
    <scope>NUCLEOTIDE SEQUENCE</scope>
    <source>
        <strain evidence="10">G11-30</strain>
    </source>
</reference>
<evidence type="ECO:0000313" key="11">
    <source>
        <dbReference type="Proteomes" id="UP000636458"/>
    </source>
</evidence>
<dbReference type="EMBL" id="JAEPES010000001">
    <property type="protein sequence ID" value="MBK4346344.1"/>
    <property type="molecule type" value="Genomic_DNA"/>
</dbReference>
<keyword evidence="6 8" id="KW-0378">Hydrolase</keyword>
<comment type="subunit">
    <text evidence="4 8">Homotetramer.</text>
</comment>
<dbReference type="RefSeq" id="WP_200554685.1">
    <property type="nucleotide sequence ID" value="NZ_JAEPES010000001.1"/>
</dbReference>
<comment type="caution">
    <text evidence="10">The sequence shown here is derived from an EMBL/GenBank/DDBJ whole genome shotgun (WGS) entry which is preliminary data.</text>
</comment>
<organism evidence="10 11">
    <name type="scientific">Lacisediminihabitans changchengi</name>
    <dbReference type="NCBI Taxonomy" id="2787634"/>
    <lineage>
        <taxon>Bacteria</taxon>
        <taxon>Bacillati</taxon>
        <taxon>Actinomycetota</taxon>
        <taxon>Actinomycetes</taxon>
        <taxon>Micrococcales</taxon>
        <taxon>Microbacteriaceae</taxon>
        <taxon>Lacisediminihabitans</taxon>
    </lineage>
</organism>
<dbReference type="InterPro" id="IPR023416">
    <property type="entry name" value="Transthyretin/HIU_hydrolase_d"/>
</dbReference>
<dbReference type="Proteomes" id="UP000636458">
    <property type="component" value="Unassembled WGS sequence"/>
</dbReference>
<dbReference type="InterPro" id="IPR023418">
    <property type="entry name" value="Thyroxine_BS"/>
</dbReference>
<dbReference type="Gene3D" id="2.60.40.180">
    <property type="entry name" value="Transthyretin/hydroxyisourate hydrolase domain"/>
    <property type="match status" value="1"/>
</dbReference>
<comment type="similarity">
    <text evidence="3 8">Belongs to the transthyretin family. 5-hydroxyisourate hydrolase subfamily.</text>
</comment>
<feature type="binding site" evidence="7">
    <location>
        <position position="7"/>
    </location>
    <ligand>
        <name>substrate</name>
    </ligand>
</feature>
<protein>
    <recommendedName>
        <fullName evidence="8">5-hydroxyisourate hydrolase</fullName>
        <shortName evidence="8">HIU hydrolase</shortName>
        <shortName evidence="8">HIUHase</shortName>
        <ecNumber evidence="8">3.5.2.17</ecNumber>
    </recommendedName>
</protein>
<dbReference type="SMART" id="SM00095">
    <property type="entry name" value="TR_THY"/>
    <property type="match status" value="1"/>
</dbReference>
<evidence type="ECO:0000256" key="6">
    <source>
        <dbReference type="ARBA" id="ARBA00022801"/>
    </source>
</evidence>
<evidence type="ECO:0000256" key="2">
    <source>
        <dbReference type="ARBA" id="ARBA00002704"/>
    </source>
</evidence>
<dbReference type="PANTHER" id="PTHR10395">
    <property type="entry name" value="URICASE AND TRANSTHYRETIN-RELATED"/>
    <property type="match status" value="1"/>
</dbReference>
<comment type="catalytic activity">
    <reaction evidence="1 8">
        <text>5-hydroxyisourate + H2O = 5-hydroxy-2-oxo-4-ureido-2,5-dihydro-1H-imidazole-5-carboxylate + H(+)</text>
        <dbReference type="Rhea" id="RHEA:23736"/>
        <dbReference type="ChEBI" id="CHEBI:15377"/>
        <dbReference type="ChEBI" id="CHEBI:15378"/>
        <dbReference type="ChEBI" id="CHEBI:18072"/>
        <dbReference type="ChEBI" id="CHEBI:58639"/>
        <dbReference type="EC" id="3.5.2.17"/>
    </reaction>
</comment>
<evidence type="ECO:0000256" key="3">
    <source>
        <dbReference type="ARBA" id="ARBA00009850"/>
    </source>
</evidence>
<feature type="binding site" evidence="7">
    <location>
        <position position="105"/>
    </location>
    <ligand>
        <name>substrate</name>
    </ligand>
</feature>
<gene>
    <name evidence="10" type="primary">uraH</name>
    <name evidence="10" type="ORF">IV501_01740</name>
</gene>
<dbReference type="GO" id="GO:0006144">
    <property type="term" value="P:purine nucleobase metabolic process"/>
    <property type="evidence" value="ECO:0007669"/>
    <property type="project" value="UniProtKB-KW"/>
</dbReference>
<evidence type="ECO:0000256" key="4">
    <source>
        <dbReference type="ARBA" id="ARBA00011881"/>
    </source>
</evidence>
<keyword evidence="11" id="KW-1185">Reference proteome</keyword>
<dbReference type="InterPro" id="IPR014306">
    <property type="entry name" value="Hydroxyisourate_hydrolase"/>
</dbReference>
<dbReference type="GO" id="GO:0033971">
    <property type="term" value="F:hydroxyisourate hydrolase activity"/>
    <property type="evidence" value="ECO:0007669"/>
    <property type="project" value="UniProtKB-EC"/>
</dbReference>
<evidence type="ECO:0000256" key="1">
    <source>
        <dbReference type="ARBA" id="ARBA00001043"/>
    </source>
</evidence>
<evidence type="ECO:0000313" key="10">
    <source>
        <dbReference type="EMBL" id="MBK4346344.1"/>
    </source>
</evidence>
<evidence type="ECO:0000256" key="5">
    <source>
        <dbReference type="ARBA" id="ARBA00022631"/>
    </source>
</evidence>
<dbReference type="NCBIfam" id="TIGR02962">
    <property type="entry name" value="hdxy_isourate"/>
    <property type="match status" value="1"/>
</dbReference>
<dbReference type="Pfam" id="PF00576">
    <property type="entry name" value="Transthyretin"/>
    <property type="match status" value="1"/>
</dbReference>
<keyword evidence="5 8" id="KW-0659">Purine metabolism</keyword>
<dbReference type="SUPFAM" id="SSF49472">
    <property type="entry name" value="Transthyretin (synonym: prealbumin)"/>
    <property type="match status" value="1"/>
</dbReference>
<evidence type="ECO:0000256" key="7">
    <source>
        <dbReference type="PIRSR" id="PIRSR600895-51"/>
    </source>
</evidence>
<comment type="function">
    <text evidence="2">Catalyzes the hydrolysis of 5-hydroxyisourate (HIU) to 2-oxo-4-hydroxy-4-carboxy-5-ureidoimidazoline (OHCU).</text>
</comment>
<dbReference type="EC" id="3.5.2.17" evidence="8"/>
<dbReference type="PANTHER" id="PTHR10395:SF7">
    <property type="entry name" value="5-HYDROXYISOURATE HYDROLASE"/>
    <property type="match status" value="1"/>
</dbReference>